<dbReference type="GO" id="GO:0008270">
    <property type="term" value="F:zinc ion binding"/>
    <property type="evidence" value="ECO:0007669"/>
    <property type="project" value="InterPro"/>
</dbReference>
<organism evidence="5 6">
    <name type="scientific">Colletotrichum higginsianum</name>
    <dbReference type="NCBI Taxonomy" id="80884"/>
    <lineage>
        <taxon>Eukaryota</taxon>
        <taxon>Fungi</taxon>
        <taxon>Dikarya</taxon>
        <taxon>Ascomycota</taxon>
        <taxon>Pezizomycotina</taxon>
        <taxon>Sordariomycetes</taxon>
        <taxon>Hypocreomycetidae</taxon>
        <taxon>Glomerellales</taxon>
        <taxon>Glomerellaceae</taxon>
        <taxon>Colletotrichum</taxon>
        <taxon>Colletotrichum destructivum species complex</taxon>
    </lineage>
</organism>
<dbReference type="Gene3D" id="4.10.240.10">
    <property type="entry name" value="Zn(2)-C6 fungal-type DNA-binding domain"/>
    <property type="match status" value="1"/>
</dbReference>
<dbReference type="Pfam" id="PF00172">
    <property type="entry name" value="Zn_clus"/>
    <property type="match status" value="1"/>
</dbReference>
<reference evidence="5 6" key="1">
    <citation type="journal article" date="2019" name="Genome Biol. Evol.">
        <title>Genomic Plasticity Mediated by Transposable Elements in the Plant Pathogenic Fungus Colletotrichum higginsianum.</title>
        <authorList>
            <person name="Tsushima A."/>
            <person name="Gan P."/>
            <person name="Kumakura N."/>
            <person name="Narusaka M."/>
            <person name="Takano Y."/>
            <person name="Narusaka Y."/>
            <person name="Shirasu K."/>
        </authorList>
    </citation>
    <scope>NUCLEOTIDE SEQUENCE [LARGE SCALE GENOMIC DNA]</scope>
    <source>
        <strain evidence="5 6">MAFF305635-RFP</strain>
    </source>
</reference>
<comment type="caution">
    <text evidence="5">The sequence shown here is derived from an EMBL/GenBank/DDBJ whole genome shotgun (WGS) entry which is preliminary data.</text>
</comment>
<evidence type="ECO:0000256" key="1">
    <source>
        <dbReference type="ARBA" id="ARBA00004123"/>
    </source>
</evidence>
<dbReference type="CDD" id="cd00067">
    <property type="entry name" value="GAL4"/>
    <property type="match status" value="1"/>
</dbReference>
<feature type="compositionally biased region" description="Polar residues" evidence="3">
    <location>
        <begin position="94"/>
        <end position="104"/>
    </location>
</feature>
<dbReference type="OrthoDB" id="3014581at2759"/>
<evidence type="ECO:0000256" key="2">
    <source>
        <dbReference type="ARBA" id="ARBA00023242"/>
    </source>
</evidence>
<feature type="region of interest" description="Disordered" evidence="3">
    <location>
        <begin position="93"/>
        <end position="144"/>
    </location>
</feature>
<feature type="region of interest" description="Disordered" evidence="3">
    <location>
        <begin position="664"/>
        <end position="685"/>
    </location>
</feature>
<name>A0A4T0VES8_9PEZI</name>
<evidence type="ECO:0000256" key="3">
    <source>
        <dbReference type="SAM" id="MobiDB-lite"/>
    </source>
</evidence>
<feature type="domain" description="Zn(2)-C6 fungal-type" evidence="4">
    <location>
        <begin position="23"/>
        <end position="50"/>
    </location>
</feature>
<evidence type="ECO:0000259" key="4">
    <source>
        <dbReference type="PROSITE" id="PS50048"/>
    </source>
</evidence>
<dbReference type="AlphaFoldDB" id="A0A4T0VES8"/>
<dbReference type="EMBL" id="MWPZ01000011">
    <property type="protein sequence ID" value="TIC90462.1"/>
    <property type="molecule type" value="Genomic_DNA"/>
</dbReference>
<feature type="region of interest" description="Disordered" evidence="3">
    <location>
        <begin position="46"/>
        <end position="76"/>
    </location>
</feature>
<dbReference type="Proteomes" id="UP000305883">
    <property type="component" value="Unassembled WGS sequence"/>
</dbReference>
<dbReference type="SMART" id="SM00066">
    <property type="entry name" value="GAL4"/>
    <property type="match status" value="1"/>
</dbReference>
<evidence type="ECO:0000313" key="6">
    <source>
        <dbReference type="Proteomes" id="UP000305883"/>
    </source>
</evidence>
<dbReference type="GO" id="GO:0005634">
    <property type="term" value="C:nucleus"/>
    <property type="evidence" value="ECO:0007669"/>
    <property type="project" value="UniProtKB-SubCell"/>
</dbReference>
<dbReference type="PANTHER" id="PTHR31001:SF90">
    <property type="entry name" value="CENTROMERE DNA-BINDING PROTEIN COMPLEX CBF3 SUBUNIT B"/>
    <property type="match status" value="1"/>
</dbReference>
<dbReference type="InterPro" id="IPR001138">
    <property type="entry name" value="Zn2Cys6_DnaBD"/>
</dbReference>
<keyword evidence="2" id="KW-0539">Nucleus</keyword>
<comment type="subcellular location">
    <subcellularLocation>
        <location evidence="1">Nucleus</location>
    </subcellularLocation>
</comment>
<dbReference type="PROSITE" id="PS50048">
    <property type="entry name" value="ZN2_CY6_FUNGAL_2"/>
    <property type="match status" value="1"/>
</dbReference>
<dbReference type="InterPro" id="IPR036864">
    <property type="entry name" value="Zn2-C6_fun-type_DNA-bd_sf"/>
</dbReference>
<accession>A0A4T0VES8</accession>
<dbReference type="PANTHER" id="PTHR31001">
    <property type="entry name" value="UNCHARACTERIZED TRANSCRIPTIONAL REGULATORY PROTEIN"/>
    <property type="match status" value="1"/>
</dbReference>
<dbReference type="SUPFAM" id="SSF57701">
    <property type="entry name" value="Zn2/Cys6 DNA-binding domain"/>
    <property type="match status" value="1"/>
</dbReference>
<feature type="region of interest" description="Disordered" evidence="3">
    <location>
        <begin position="1"/>
        <end position="28"/>
    </location>
</feature>
<dbReference type="CDD" id="cd12148">
    <property type="entry name" value="fungal_TF_MHR"/>
    <property type="match status" value="1"/>
</dbReference>
<evidence type="ECO:0000313" key="5">
    <source>
        <dbReference type="EMBL" id="TIC90462.1"/>
    </source>
</evidence>
<dbReference type="InterPro" id="IPR050613">
    <property type="entry name" value="Sec_Metabolite_Reg"/>
</dbReference>
<sequence>MKRRAEDPSDQASTKRPRQPQVACDSCRRKKLKCDRADPCSSCAMRGLLCRGQPSPRGPVLSQSSFVPPLLSDAGDPDSILGRLRKLEQAVFGRSTTTGSSSVDHQPPIDPDPETRRDDRRSSQTRHRKSGSPPSHRPSPDNDEWQQTARFLDSTYTRNGLNISLPDDKVDYHITTLSQLPRTPTTRTTPGHTPLSETGTRFSAWLMTHDEALALLRAFVENPFHLLPIIRLPAAHAVVDAFYAALARNRDPNPAHAALILGIAASSAFFHLDGGSGAPPFASAEDATRTALVWLRSALQLLDNFSRGASGAGCLEEVQARCVLANLVYNMEGCSARFRFLHGCSLAAAREIGLHVVDGASSKQSPTADDVATREIKRRVWWHIAATDWMLGLMGGPTDGTYNVQPRHTNVNLPRNVNDDETSLADEALTLSLSVPTSLTCFLKRIQLAGIARAIIDARGPGPPDADITDYDKILGLDRLFRDALADFPPFLRPDGPIPPTAPRQFALQRDVILLAFHSRRARLHRPSLLHDSQDAQYRLSRDICLQSARTALSVATSILRAASRGGEPGAAGSERAMGCRMGCVIGHMFMACTILALNSGSDAGRAGPRDDGSDATTETHAEVARACRDLASAGKESAVARTLVRNLAGVLRRYRVQGVEDVDSETCRTNSPGGGGDRPSEIGEENMACGRGTGGDISGYDIGYSDTLGDGDDLGLDGLWNDILVDTTTSGWDQLFAGLDTYCGPT</sequence>
<gene>
    <name evidence="5" type="ORF">CH35J_011886</name>
</gene>
<proteinExistence type="predicted"/>
<protein>
    <recommendedName>
        <fullName evidence="4">Zn(2)-C6 fungal-type domain-containing protein</fullName>
    </recommendedName>
</protein>
<feature type="compositionally biased region" description="Basic and acidic residues" evidence="3">
    <location>
        <begin position="113"/>
        <end position="122"/>
    </location>
</feature>
<dbReference type="GO" id="GO:0000981">
    <property type="term" value="F:DNA-binding transcription factor activity, RNA polymerase II-specific"/>
    <property type="evidence" value="ECO:0007669"/>
    <property type="project" value="InterPro"/>
</dbReference>
<dbReference type="PROSITE" id="PS00463">
    <property type="entry name" value="ZN2_CY6_FUNGAL_1"/>
    <property type="match status" value="1"/>
</dbReference>